<name>A0AC35UET6_9BILA</name>
<accession>A0AC35UET6</accession>
<sequence length="338" mass="39368">MGKKAGVRRMRHVKEIEEGVAAKIGAEKVDISRVFESDSESSDSENETGVEKKVLNPNWKNRTRILMLCSRGTMYRTRHLMKNFKSMIPHIKTESKFDKTGKFSVINEIAELQNCSKVMFFENRKHKDTYLWLADALNGPSTKFLVHNVHTMEELKMVGNCLKASRPILSFDETFDTKPHFQIVKELLKGIFSTPNHHPRSQPFVDHIFNFSITPDEKIWFRNFQMPDAKLELLEVGPRFVLELIRIFDGSFEGTVLYSNPSYVSPNEVRRKHKIDAREAVQNKKTSTLDAKVRAEHFKTLKFEDDKAIYKEEVDMRNPLIRQLNTQIENLDDEDMEE</sequence>
<organism evidence="1 2">
    <name type="scientific">Rhabditophanes sp. KR3021</name>
    <dbReference type="NCBI Taxonomy" id="114890"/>
    <lineage>
        <taxon>Eukaryota</taxon>
        <taxon>Metazoa</taxon>
        <taxon>Ecdysozoa</taxon>
        <taxon>Nematoda</taxon>
        <taxon>Chromadorea</taxon>
        <taxon>Rhabditida</taxon>
        <taxon>Tylenchina</taxon>
        <taxon>Panagrolaimomorpha</taxon>
        <taxon>Strongyloidoidea</taxon>
        <taxon>Alloionematidae</taxon>
        <taxon>Rhabditophanes</taxon>
    </lineage>
</organism>
<protein>
    <submittedName>
        <fullName evidence="2">Ribosome biogenesis protein BRX1 homolog</fullName>
    </submittedName>
</protein>
<evidence type="ECO:0000313" key="1">
    <source>
        <dbReference type="Proteomes" id="UP000095286"/>
    </source>
</evidence>
<proteinExistence type="predicted"/>
<evidence type="ECO:0000313" key="2">
    <source>
        <dbReference type="WBParaSite" id="RSKR_0001008300.1"/>
    </source>
</evidence>
<dbReference type="WBParaSite" id="RSKR_0001008300.1">
    <property type="protein sequence ID" value="RSKR_0001008300.1"/>
    <property type="gene ID" value="RSKR_0001008300"/>
</dbReference>
<dbReference type="Proteomes" id="UP000095286">
    <property type="component" value="Unplaced"/>
</dbReference>
<reference evidence="2" key="1">
    <citation type="submission" date="2016-11" db="UniProtKB">
        <authorList>
            <consortium name="WormBaseParasite"/>
        </authorList>
    </citation>
    <scope>IDENTIFICATION</scope>
    <source>
        <strain evidence="2">KR3021</strain>
    </source>
</reference>